<gene>
    <name evidence="1" type="ORF">B1199_17240</name>
</gene>
<reference evidence="1 2" key="1">
    <citation type="submission" date="2017-02" db="EMBL/GenBank/DDBJ databases">
        <title>Pseudoalteromonas ulvae TC14 Genome.</title>
        <authorList>
            <person name="Molmeret M."/>
        </authorList>
    </citation>
    <scope>NUCLEOTIDE SEQUENCE [LARGE SCALE GENOMIC DNA]</scope>
    <source>
        <strain evidence="1">TC14</strain>
    </source>
</reference>
<dbReference type="AlphaFoldDB" id="A0A244CLE3"/>
<dbReference type="OrthoDB" id="6398264at2"/>
<dbReference type="Pfam" id="PF07273">
    <property type="entry name" value="DUF1439"/>
    <property type="match status" value="1"/>
</dbReference>
<proteinExistence type="predicted"/>
<comment type="caution">
    <text evidence="1">The sequence shown here is derived from an EMBL/GenBank/DDBJ whole genome shotgun (WGS) entry which is preliminary data.</text>
</comment>
<evidence type="ECO:0000313" key="2">
    <source>
        <dbReference type="Proteomes" id="UP000194841"/>
    </source>
</evidence>
<protein>
    <recommendedName>
        <fullName evidence="3">DUF1439 domain-containing protein</fullName>
    </recommendedName>
</protein>
<dbReference type="InterPro" id="IPR010835">
    <property type="entry name" value="DUF1439"/>
</dbReference>
<keyword evidence="2" id="KW-1185">Reference proteome</keyword>
<evidence type="ECO:0000313" key="1">
    <source>
        <dbReference type="EMBL" id="OUL56414.1"/>
    </source>
</evidence>
<accession>A0A244CLE3</accession>
<dbReference type="PROSITE" id="PS51257">
    <property type="entry name" value="PROKAR_LIPOPROTEIN"/>
    <property type="match status" value="1"/>
</dbReference>
<evidence type="ECO:0008006" key="3">
    <source>
        <dbReference type="Google" id="ProtNLM"/>
    </source>
</evidence>
<dbReference type="Gene3D" id="3.15.10.40">
    <property type="entry name" value="Uncharacterised protein PF07273, DUF1439"/>
    <property type="match status" value="1"/>
</dbReference>
<dbReference type="EMBL" id="MWPV01000006">
    <property type="protein sequence ID" value="OUL56414.1"/>
    <property type="molecule type" value="Genomic_DNA"/>
</dbReference>
<organism evidence="1 2">
    <name type="scientific">Pseudoalteromonas ulvae</name>
    <dbReference type="NCBI Taxonomy" id="107327"/>
    <lineage>
        <taxon>Bacteria</taxon>
        <taxon>Pseudomonadati</taxon>
        <taxon>Pseudomonadota</taxon>
        <taxon>Gammaproteobacteria</taxon>
        <taxon>Alteromonadales</taxon>
        <taxon>Pseudoalteromonadaceae</taxon>
        <taxon>Pseudoalteromonas</taxon>
    </lineage>
</organism>
<name>A0A244CLE3_PSEDV</name>
<dbReference type="Proteomes" id="UP000194841">
    <property type="component" value="Unassembled WGS sequence"/>
</dbReference>
<sequence>MVKYIKANVVFVILLVWIGSLTGCSSLNSLALYQISEQTINQQTAAQLSSLAAEHHVMGIPVTLGVTQALFTVGPDGKDVVRLTVKAQANIKMFGLRYPVLLHSSLEAKPVYRGQDHSIYLQQLTILHSSIEAAGFKGNLKPLDDNLQALISQFLAANPIYTLNEQNPTERLLMSVPVDIKIKAGLVELTPSLH</sequence>
<dbReference type="RefSeq" id="WP_086745387.1">
    <property type="nucleotide sequence ID" value="NZ_MWPV01000006.1"/>
</dbReference>